<dbReference type="AlphaFoldDB" id="Q7NLA5"/>
<protein>
    <submittedName>
        <fullName evidence="1">Glr1221 protein</fullName>
    </submittedName>
</protein>
<reference evidence="1 2" key="2">
    <citation type="journal article" date="2003" name="DNA Res.">
        <title>Complete genome structure of Gloeobacter violaceus PCC 7421, a cyanobacterium that lacks thylakoids (supplement).</title>
        <authorList>
            <person name="Nakamura Y."/>
            <person name="Kaneko T."/>
            <person name="Sato S."/>
            <person name="Mimuro M."/>
            <person name="Miyashita H."/>
            <person name="Tsuchiya T."/>
            <person name="Sasamoto S."/>
            <person name="Watanabe A."/>
            <person name="Kawashima K."/>
            <person name="Kishida Y."/>
            <person name="Kiyokawa C."/>
            <person name="Kohara M."/>
            <person name="Matsumoto M."/>
            <person name="Matsuno A."/>
            <person name="Nakazaki N."/>
            <person name="Shimpo S."/>
            <person name="Takeuchi C."/>
            <person name="Yamada M."/>
            <person name="Tabata S."/>
        </authorList>
    </citation>
    <scope>NUCLEOTIDE SEQUENCE [LARGE SCALE GENOMIC DNA]</scope>
    <source>
        <strain evidence="2">ATCC 29082 / PCC 7421</strain>
    </source>
</reference>
<dbReference type="STRING" id="251221.gene:10758700"/>
<dbReference type="EMBL" id="BA000045">
    <property type="protein sequence ID" value="BAC89162.1"/>
    <property type="molecule type" value="Genomic_DNA"/>
</dbReference>
<dbReference type="Proteomes" id="UP000000557">
    <property type="component" value="Chromosome"/>
</dbReference>
<dbReference type="KEGG" id="gvi:glr1221"/>
<organism evidence="1 2">
    <name type="scientific">Gloeobacter violaceus (strain ATCC 29082 / PCC 7421)</name>
    <dbReference type="NCBI Taxonomy" id="251221"/>
    <lineage>
        <taxon>Bacteria</taxon>
        <taxon>Bacillati</taxon>
        <taxon>Cyanobacteriota</taxon>
        <taxon>Cyanophyceae</taxon>
        <taxon>Gloeobacterales</taxon>
        <taxon>Gloeobacteraceae</taxon>
        <taxon>Gloeobacter</taxon>
    </lineage>
</organism>
<keyword evidence="2" id="KW-1185">Reference proteome</keyword>
<dbReference type="HOGENOM" id="CLU_083260_0_0_3"/>
<dbReference type="InterPro" id="IPR036890">
    <property type="entry name" value="HATPase_C_sf"/>
</dbReference>
<dbReference type="InParanoid" id="Q7NLA5"/>
<dbReference type="EnsemblBacteria" id="BAC89162">
    <property type="protein sequence ID" value="BAC89162"/>
    <property type="gene ID" value="BAC89162"/>
</dbReference>
<evidence type="ECO:0000313" key="2">
    <source>
        <dbReference type="Proteomes" id="UP000000557"/>
    </source>
</evidence>
<name>Q7NLA5_GLOVI</name>
<accession>Q7NLA5</accession>
<sequence>MNLRGGTVEFALDTLGNDIRANLAQNGFLEAFGYPEQPWTGNSIPYREDPCGSVNTEEEVVKYLGSYWLGRGWLQINPSLRDAIVGKVWEIYANAFEHGRSDIGIFSCGQFYPNLRVLKLAAVDFGVGIPANVRECLSKPEMRDCDALRWALCAGNSTCTGIARGMGLDLLKSFLKANQGRLEIYSHRGYTVIDMDTELHLDRCSRFQGTLVNITLKCDESFFDLAS</sequence>
<evidence type="ECO:0000313" key="1">
    <source>
        <dbReference type="EMBL" id="BAC89162.1"/>
    </source>
</evidence>
<dbReference type="OrthoDB" id="7778993at2"/>
<dbReference type="eggNOG" id="COG0642">
    <property type="taxonomic scope" value="Bacteria"/>
</dbReference>
<dbReference type="SUPFAM" id="SSF55874">
    <property type="entry name" value="ATPase domain of HSP90 chaperone/DNA topoisomerase II/histidine kinase"/>
    <property type="match status" value="1"/>
</dbReference>
<proteinExistence type="predicted"/>
<reference evidence="1 2" key="1">
    <citation type="journal article" date="2003" name="DNA Res.">
        <title>Complete genome structure of Gloeobacter violaceus PCC 7421, a cyanobacterium that lacks thylakoids.</title>
        <authorList>
            <person name="Nakamura Y."/>
            <person name="Kaneko T."/>
            <person name="Sato S."/>
            <person name="Mimuro M."/>
            <person name="Miyashita H."/>
            <person name="Tsuchiya T."/>
            <person name="Sasamoto S."/>
            <person name="Watanabe A."/>
            <person name="Kawashima K."/>
            <person name="Kishida Y."/>
            <person name="Kiyokawa C."/>
            <person name="Kohara M."/>
            <person name="Matsumoto M."/>
            <person name="Matsuno A."/>
            <person name="Nakazaki N."/>
            <person name="Shimpo S."/>
            <person name="Takeuchi C."/>
            <person name="Yamada M."/>
            <person name="Tabata S."/>
        </authorList>
    </citation>
    <scope>NUCLEOTIDE SEQUENCE [LARGE SCALE GENOMIC DNA]</scope>
    <source>
        <strain evidence="2">ATCC 29082 / PCC 7421</strain>
    </source>
</reference>
<gene>
    <name evidence="1" type="ordered locus">glr1221</name>
</gene>